<keyword evidence="1" id="KW-0479">Metal-binding</keyword>
<keyword evidence="4" id="KW-1185">Reference proteome</keyword>
<name>W0JSH6_9EURY</name>
<gene>
    <name evidence="3" type="ORF">HALLA_04345</name>
</gene>
<evidence type="ECO:0000313" key="3">
    <source>
        <dbReference type="EMBL" id="AHG01636.1"/>
    </source>
</evidence>
<proteinExistence type="predicted"/>
<evidence type="ECO:0000256" key="2">
    <source>
        <dbReference type="ARBA" id="ARBA00023180"/>
    </source>
</evidence>
<dbReference type="InterPro" id="IPR052063">
    <property type="entry name" value="Polysaccharide_Lyase_1"/>
</dbReference>
<dbReference type="EMBL" id="CP007056">
    <property type="protein sequence ID" value="AHG01636.1"/>
    <property type="molecule type" value="Genomic_DNA"/>
</dbReference>
<evidence type="ECO:0000313" key="4">
    <source>
        <dbReference type="Proteomes" id="UP000019024"/>
    </source>
</evidence>
<dbReference type="RefSeq" id="WP_242406219.1">
    <property type="nucleotide sequence ID" value="NZ_CP007056.1"/>
</dbReference>
<reference evidence="3 4" key="1">
    <citation type="submission" date="2014-01" db="EMBL/GenBank/DDBJ databases">
        <authorList>
            <consortium name="DOE Joint Genome Institute"/>
            <person name="Anderson I."/>
            <person name="Huntemann M."/>
            <person name="Han J."/>
            <person name="Chen A."/>
            <person name="Kyrpides N."/>
            <person name="Mavromatis K."/>
            <person name="Markowitz V."/>
            <person name="Palaniappan K."/>
            <person name="Ivanova N."/>
            <person name="Schaumberg A."/>
            <person name="Pati A."/>
            <person name="Liolios K."/>
            <person name="Nordberg H.P."/>
            <person name="Cantor M.N."/>
            <person name="Hua S.X."/>
            <person name="Woyke T."/>
        </authorList>
    </citation>
    <scope>NUCLEOTIDE SEQUENCE [LARGE SCALE GENOMIC DNA]</scope>
    <source>
        <strain evidence="3 4">XH-48</strain>
        <plasmid evidence="4">1</plasmid>
    </source>
</reference>
<dbReference type="Proteomes" id="UP000019024">
    <property type="component" value="Plasmid unnamed"/>
</dbReference>
<dbReference type="eggNOG" id="arCOG09138">
    <property type="taxonomic scope" value="Archaea"/>
</dbReference>
<dbReference type="HOGENOM" id="CLU_036782_0_0_2"/>
<dbReference type="KEGG" id="hlr:HALLA_04345"/>
<organism evidence="3 4">
    <name type="scientific">Halostagnicola larsenii XH-48</name>
    <dbReference type="NCBI Taxonomy" id="797299"/>
    <lineage>
        <taxon>Archaea</taxon>
        <taxon>Methanobacteriati</taxon>
        <taxon>Methanobacteriota</taxon>
        <taxon>Stenosarchaea group</taxon>
        <taxon>Halobacteria</taxon>
        <taxon>Halobacteriales</taxon>
        <taxon>Natrialbaceae</taxon>
        <taxon>Halostagnicola</taxon>
    </lineage>
</organism>
<dbReference type="InterPro" id="IPR011050">
    <property type="entry name" value="Pectin_lyase_fold/virulence"/>
</dbReference>
<accession>W0JSH6</accession>
<sequence length="391" mass="41278">MGALSGLSGSAAAQSSGGSQFGLDAGFADTSWLDDDVDVHTITEPTRSAVEDAFSASGSRVVVFETSGTIDLGGNDLSISEDYCWVAGQTAPSPGITFINGQVQIDADNCVVQHIRSRIGPGSDGSIQSNDSFNTADDTQNNVVDHVSASWGTDECLSVGYDTQDTTVSNCLIYEGLYDPYGDESDHNYGSLIGDGASNVTLAGNVWAKVRGRAPRLKSDTETAVVNNLLYFFDESANADSSAVTSFVGNAAICADDDDAILEGSPTAYHADNIAYDPPMEDDQPIAEPESVSSPPLWPSGLSEMAANSVEDHNLANAGARPADRTAHDQRIVQEIADRDGLDYLDSPYDYWVGAPDDVGGYPDLPVNTHSLEVPDSDIRGWLAGWAQSVE</sequence>
<dbReference type="InterPro" id="IPR012334">
    <property type="entry name" value="Pectin_lyas_fold"/>
</dbReference>
<dbReference type="Gene3D" id="2.160.20.10">
    <property type="entry name" value="Single-stranded right-handed beta-helix, Pectin lyase-like"/>
    <property type="match status" value="1"/>
</dbReference>
<dbReference type="PATRIC" id="fig|797299.3.peg.3375"/>
<dbReference type="SUPFAM" id="SSF51126">
    <property type="entry name" value="Pectin lyase-like"/>
    <property type="match status" value="1"/>
</dbReference>
<keyword evidence="3" id="KW-0614">Plasmid</keyword>
<keyword evidence="2" id="KW-0325">Glycoprotein</keyword>
<dbReference type="GeneID" id="25147027"/>
<dbReference type="AlphaFoldDB" id="W0JSH6"/>
<dbReference type="PANTHER" id="PTHR42970:SF1">
    <property type="entry name" value="PECTATE LYASE C-RELATED"/>
    <property type="match status" value="1"/>
</dbReference>
<dbReference type="PANTHER" id="PTHR42970">
    <property type="entry name" value="PECTATE LYASE C-RELATED"/>
    <property type="match status" value="1"/>
</dbReference>
<dbReference type="GO" id="GO:0046872">
    <property type="term" value="F:metal ion binding"/>
    <property type="evidence" value="ECO:0007669"/>
    <property type="project" value="UniProtKB-KW"/>
</dbReference>
<protein>
    <submittedName>
        <fullName evidence="3">Uncharacterized protein</fullName>
    </submittedName>
</protein>
<geneLocation type="plasmid" evidence="4">
    <name>1</name>
</geneLocation>
<evidence type="ECO:0000256" key="1">
    <source>
        <dbReference type="ARBA" id="ARBA00022723"/>
    </source>
</evidence>